<evidence type="ECO:0000256" key="6">
    <source>
        <dbReference type="ARBA" id="ARBA00022617"/>
    </source>
</evidence>
<dbReference type="PANTHER" id="PTHR30074:SF6">
    <property type="entry name" value="FORMATE DEHYDROGENASE GAMMA SUBUNIT"/>
    <property type="match status" value="1"/>
</dbReference>
<evidence type="ECO:0000313" key="16">
    <source>
        <dbReference type="EMBL" id="MFC7299973.1"/>
    </source>
</evidence>
<keyword evidence="12 13" id="KW-0472">Membrane</keyword>
<gene>
    <name evidence="16" type="ORF">ACFQO0_16160</name>
</gene>
<evidence type="ECO:0000256" key="8">
    <source>
        <dbReference type="ARBA" id="ARBA00022723"/>
    </source>
</evidence>
<evidence type="ECO:0000256" key="4">
    <source>
        <dbReference type="ARBA" id="ARBA00022448"/>
    </source>
</evidence>
<keyword evidence="9" id="KW-0249">Electron transport</keyword>
<keyword evidence="4" id="KW-0813">Transport</keyword>
<dbReference type="PANTHER" id="PTHR30074">
    <property type="entry name" value="FORMATE DEHYDROGENASE, NITRATE-INDUCIBLE, CYTOCHROME B556 FDN SUBUNIT"/>
    <property type="match status" value="1"/>
</dbReference>
<dbReference type="InterPro" id="IPR006471">
    <property type="entry name" value="Formate_DH_gsu"/>
</dbReference>
<name>A0ABW2JA02_9BURK</name>
<keyword evidence="10 13" id="KW-1133">Transmembrane helix</keyword>
<evidence type="ECO:0000256" key="5">
    <source>
        <dbReference type="ARBA" id="ARBA00022475"/>
    </source>
</evidence>
<feature type="chain" id="PRO_5045063755" evidence="14">
    <location>
        <begin position="25"/>
        <end position="384"/>
    </location>
</feature>
<keyword evidence="5" id="KW-1003">Cell membrane</keyword>
<evidence type="ECO:0000259" key="15">
    <source>
        <dbReference type="Pfam" id="PF01292"/>
    </source>
</evidence>
<evidence type="ECO:0000256" key="1">
    <source>
        <dbReference type="ARBA" id="ARBA00001971"/>
    </source>
</evidence>
<evidence type="ECO:0000313" key="17">
    <source>
        <dbReference type="Proteomes" id="UP001596379"/>
    </source>
</evidence>
<keyword evidence="6" id="KW-0349">Heme</keyword>
<evidence type="ECO:0000256" key="9">
    <source>
        <dbReference type="ARBA" id="ARBA00022982"/>
    </source>
</evidence>
<dbReference type="EC" id="1.17.1.9" evidence="16"/>
<feature type="transmembrane region" description="Helical" evidence="13">
    <location>
        <begin position="218"/>
        <end position="235"/>
    </location>
</feature>
<keyword evidence="11" id="KW-0408">Iron</keyword>
<keyword evidence="17" id="KW-1185">Reference proteome</keyword>
<feature type="signal peptide" evidence="14">
    <location>
        <begin position="1"/>
        <end position="24"/>
    </location>
</feature>
<dbReference type="EMBL" id="JBHTCC010000005">
    <property type="protein sequence ID" value="MFC7299973.1"/>
    <property type="molecule type" value="Genomic_DNA"/>
</dbReference>
<keyword evidence="7 13" id="KW-0812">Transmembrane</keyword>
<reference evidence="17" key="1">
    <citation type="journal article" date="2019" name="Int. J. Syst. Evol. Microbiol.">
        <title>The Global Catalogue of Microorganisms (GCM) 10K type strain sequencing project: providing services to taxonomists for standard genome sequencing and annotation.</title>
        <authorList>
            <consortium name="The Broad Institute Genomics Platform"/>
            <consortium name="The Broad Institute Genome Sequencing Center for Infectious Disease"/>
            <person name="Wu L."/>
            <person name="Ma J."/>
        </authorList>
    </citation>
    <scope>NUCLEOTIDE SEQUENCE [LARGE SCALE GENOMIC DNA]</scope>
    <source>
        <strain evidence="17">CCUG 36956</strain>
    </source>
</reference>
<keyword evidence="16" id="KW-0560">Oxidoreductase</keyword>
<comment type="similarity">
    <text evidence="3">Belongs to the formate dehydrogenase gamma subunit family.</text>
</comment>
<feature type="domain" description="Cytochrome b561 bacterial/Ni-hydrogenase" evidence="15">
    <location>
        <begin position="163"/>
        <end position="339"/>
    </location>
</feature>
<keyword evidence="8" id="KW-0479">Metal-binding</keyword>
<dbReference type="SUPFAM" id="SSF81342">
    <property type="entry name" value="Transmembrane di-heme cytochromes"/>
    <property type="match status" value="1"/>
</dbReference>
<dbReference type="InterPro" id="IPR051817">
    <property type="entry name" value="FDH_cytochrome_b556_subunit"/>
</dbReference>
<accession>A0ABW2JA02</accession>
<evidence type="ECO:0000256" key="14">
    <source>
        <dbReference type="SAM" id="SignalP"/>
    </source>
</evidence>
<dbReference type="Pfam" id="PF01292">
    <property type="entry name" value="Ni_hydr_CYTB"/>
    <property type="match status" value="1"/>
</dbReference>
<evidence type="ECO:0000256" key="10">
    <source>
        <dbReference type="ARBA" id="ARBA00022989"/>
    </source>
</evidence>
<comment type="caution">
    <text evidence="16">The sequence shown here is derived from an EMBL/GenBank/DDBJ whole genome shotgun (WGS) entry which is preliminary data.</text>
</comment>
<sequence>MNTWFAKLAMGLSLVVAAHGVALAQSNEPVVTSKTEATAPPTVQNMSNIQSDDILYMKQNQAERTQVQPGNMAPVYRQIKEGGEHYSSLPALESGVLIQPKAQFPGQARATTAGEAWRQYRNGPLTTYGGWLIIVAVVGIAAFYFAVGTIKLKSGRTGRLIERFTSFERLSHWTVAISFLTLALTGLIMLFGKYVVLPVFGHTAFGWLAYACKNVHNFVGPVFTVALIVMFAIFVKDNFPAKSDWQWLKNLGGARGHASAGRFNAGEKLWFWGGLVFLGLIVSASGFVLDMLVPGILYTRGNMQIANIIHLVGAVLVFSASLAHIYIGTLGMEGAYEAMSTGYVDDAWAKEHHDIWYQDIESGKVPRIRSEKSADKLGIPAKAV</sequence>
<evidence type="ECO:0000256" key="7">
    <source>
        <dbReference type="ARBA" id="ARBA00022692"/>
    </source>
</evidence>
<dbReference type="InterPro" id="IPR011577">
    <property type="entry name" value="Cyt_b561_bac/Ni-Hgenase"/>
</dbReference>
<dbReference type="Gene3D" id="1.20.950.20">
    <property type="entry name" value="Transmembrane di-heme cytochromes, Chain C"/>
    <property type="match status" value="1"/>
</dbReference>
<dbReference type="RefSeq" id="WP_382236698.1">
    <property type="nucleotide sequence ID" value="NZ_JBHTCC010000005.1"/>
</dbReference>
<evidence type="ECO:0000256" key="13">
    <source>
        <dbReference type="SAM" id="Phobius"/>
    </source>
</evidence>
<dbReference type="Proteomes" id="UP001596379">
    <property type="component" value="Unassembled WGS sequence"/>
</dbReference>
<feature type="transmembrane region" description="Helical" evidence="13">
    <location>
        <begin position="269"/>
        <end position="293"/>
    </location>
</feature>
<evidence type="ECO:0000256" key="12">
    <source>
        <dbReference type="ARBA" id="ARBA00023136"/>
    </source>
</evidence>
<keyword evidence="14" id="KW-0732">Signal</keyword>
<comment type="subcellular location">
    <subcellularLocation>
        <location evidence="2">Cell membrane</location>
        <topology evidence="2">Multi-pass membrane protein</topology>
    </subcellularLocation>
</comment>
<evidence type="ECO:0000256" key="2">
    <source>
        <dbReference type="ARBA" id="ARBA00004651"/>
    </source>
</evidence>
<evidence type="ECO:0000256" key="3">
    <source>
        <dbReference type="ARBA" id="ARBA00010747"/>
    </source>
</evidence>
<feature type="transmembrane region" description="Helical" evidence="13">
    <location>
        <begin position="305"/>
        <end position="327"/>
    </location>
</feature>
<dbReference type="InterPro" id="IPR016174">
    <property type="entry name" value="Di-haem_cyt_TM"/>
</dbReference>
<feature type="transmembrane region" description="Helical" evidence="13">
    <location>
        <begin position="128"/>
        <end position="150"/>
    </location>
</feature>
<dbReference type="NCBIfam" id="TIGR01583">
    <property type="entry name" value="formate-DH-gamm"/>
    <property type="match status" value="1"/>
</dbReference>
<feature type="transmembrane region" description="Helical" evidence="13">
    <location>
        <begin position="170"/>
        <end position="188"/>
    </location>
</feature>
<organism evidence="16 17">
    <name type="scientific">Herminiimonas aquatilis</name>
    <dbReference type="NCBI Taxonomy" id="345342"/>
    <lineage>
        <taxon>Bacteria</taxon>
        <taxon>Pseudomonadati</taxon>
        <taxon>Pseudomonadota</taxon>
        <taxon>Betaproteobacteria</taxon>
        <taxon>Burkholderiales</taxon>
        <taxon>Oxalobacteraceae</taxon>
        <taxon>Herminiimonas</taxon>
    </lineage>
</organism>
<protein>
    <submittedName>
        <fullName evidence="16">Formate dehydrogenase subunit gamma</fullName>
        <ecNumber evidence="16">1.17.1.9</ecNumber>
    </submittedName>
</protein>
<evidence type="ECO:0000256" key="11">
    <source>
        <dbReference type="ARBA" id="ARBA00023004"/>
    </source>
</evidence>
<dbReference type="GO" id="GO:0008863">
    <property type="term" value="F:formate dehydrogenase (NAD+) activity"/>
    <property type="evidence" value="ECO:0007669"/>
    <property type="project" value="UniProtKB-EC"/>
</dbReference>
<comment type="cofactor">
    <cofactor evidence="1">
        <name>heme</name>
        <dbReference type="ChEBI" id="CHEBI:30413"/>
    </cofactor>
</comment>
<proteinExistence type="inferred from homology"/>